<keyword evidence="2" id="KW-1185">Reference proteome</keyword>
<dbReference type="OrthoDB" id="2570279at2759"/>
<gene>
    <name evidence="1" type="ORF">I313_05755</name>
</gene>
<accession>A0A0D0UZX3</accession>
<protein>
    <submittedName>
        <fullName evidence="1">Uncharacterized protein</fullName>
    </submittedName>
</protein>
<organism evidence="1 2">
    <name type="scientific">Cryptococcus deuterogattii Ram5</name>
    <dbReference type="NCBI Taxonomy" id="1296110"/>
    <lineage>
        <taxon>Eukaryota</taxon>
        <taxon>Fungi</taxon>
        <taxon>Dikarya</taxon>
        <taxon>Basidiomycota</taxon>
        <taxon>Agaricomycotina</taxon>
        <taxon>Tremellomycetes</taxon>
        <taxon>Tremellales</taxon>
        <taxon>Cryptococcaceae</taxon>
        <taxon>Cryptococcus</taxon>
        <taxon>Cryptococcus gattii species complex</taxon>
    </lineage>
</organism>
<dbReference type="AlphaFoldDB" id="A0A0D0UZX3"/>
<name>A0A0D0UZX3_9TREE</name>
<dbReference type="HOGENOM" id="CLU_2440776_0_0_1"/>
<evidence type="ECO:0000313" key="2">
    <source>
        <dbReference type="Proteomes" id="UP000053392"/>
    </source>
</evidence>
<dbReference type="EMBL" id="KN847911">
    <property type="protein sequence ID" value="KIR38185.1"/>
    <property type="molecule type" value="Genomic_DNA"/>
</dbReference>
<proteinExistence type="predicted"/>
<reference evidence="1 2" key="1">
    <citation type="submission" date="2015-01" db="EMBL/GenBank/DDBJ databases">
        <title>The Genome Sequence of Cryptococcus gattii Ram5.</title>
        <authorList>
            <consortium name="The Broad Institute Genomics Platform"/>
            <person name="Cuomo C."/>
            <person name="Litvintseva A."/>
            <person name="Chen Y."/>
            <person name="Heitman J."/>
            <person name="Sun S."/>
            <person name="Springer D."/>
            <person name="Dromer F."/>
            <person name="Young S."/>
            <person name="Zeng Q."/>
            <person name="Gargeya S."/>
            <person name="Abouelleil A."/>
            <person name="Alvarado L."/>
            <person name="Chapman S.B."/>
            <person name="Gainer-Dewar J."/>
            <person name="Goldberg J."/>
            <person name="Griggs A."/>
            <person name="Gujja S."/>
            <person name="Hansen M."/>
            <person name="Howarth C."/>
            <person name="Imamovic A."/>
            <person name="Larimer J."/>
            <person name="Murphy C."/>
            <person name="Naylor J."/>
            <person name="Pearson M."/>
            <person name="Priest M."/>
            <person name="Roberts A."/>
            <person name="Saif S."/>
            <person name="Shea T."/>
            <person name="Sykes S."/>
            <person name="Wortman J."/>
            <person name="Nusbaum C."/>
            <person name="Birren B."/>
        </authorList>
    </citation>
    <scope>NUCLEOTIDE SEQUENCE [LARGE SCALE GENOMIC DNA]</scope>
    <source>
        <strain evidence="1 2">Ram5</strain>
    </source>
</reference>
<evidence type="ECO:0000313" key="1">
    <source>
        <dbReference type="EMBL" id="KIR38185.1"/>
    </source>
</evidence>
<sequence length="94" mass="10487">MFPSMLMHNEKQDLDTLSPPDLTFAPTQWLSILSSRLSELSSAREMSFDTDFGHAMAGDAENVAPIEQAVDEAQRMVSVLGRELRRGGSEVEFR</sequence>
<dbReference type="Proteomes" id="UP000053392">
    <property type="component" value="Unassembled WGS sequence"/>
</dbReference>